<organism evidence="2 3">
    <name type="scientific">Hibiscus sabdariffa</name>
    <name type="common">roselle</name>
    <dbReference type="NCBI Taxonomy" id="183260"/>
    <lineage>
        <taxon>Eukaryota</taxon>
        <taxon>Viridiplantae</taxon>
        <taxon>Streptophyta</taxon>
        <taxon>Embryophyta</taxon>
        <taxon>Tracheophyta</taxon>
        <taxon>Spermatophyta</taxon>
        <taxon>Magnoliopsida</taxon>
        <taxon>eudicotyledons</taxon>
        <taxon>Gunneridae</taxon>
        <taxon>Pentapetalae</taxon>
        <taxon>rosids</taxon>
        <taxon>malvids</taxon>
        <taxon>Malvales</taxon>
        <taxon>Malvaceae</taxon>
        <taxon>Malvoideae</taxon>
        <taxon>Hibiscus</taxon>
    </lineage>
</organism>
<sequence length="98" mass="11167">MPKDEEGTTSAYPIVDFDGQRRKTKTRLANKLLFITPWRKGVFSQIKGEIGIKVFYVDDEATPKPADFAAEQKIETAEEKPPENPKPEEEKSKKKKAE</sequence>
<evidence type="ECO:0000313" key="2">
    <source>
        <dbReference type="EMBL" id="KAK9031953.1"/>
    </source>
</evidence>
<evidence type="ECO:0000313" key="3">
    <source>
        <dbReference type="Proteomes" id="UP001396334"/>
    </source>
</evidence>
<dbReference type="EMBL" id="JBBPBN010000009">
    <property type="protein sequence ID" value="KAK9031953.1"/>
    <property type="molecule type" value="Genomic_DNA"/>
</dbReference>
<evidence type="ECO:0000256" key="1">
    <source>
        <dbReference type="SAM" id="MobiDB-lite"/>
    </source>
</evidence>
<feature type="region of interest" description="Disordered" evidence="1">
    <location>
        <begin position="66"/>
        <end position="98"/>
    </location>
</feature>
<keyword evidence="3" id="KW-1185">Reference proteome</keyword>
<proteinExistence type="predicted"/>
<accession>A0ABR2T373</accession>
<name>A0ABR2T373_9ROSI</name>
<comment type="caution">
    <text evidence="2">The sequence shown here is derived from an EMBL/GenBank/DDBJ whole genome shotgun (WGS) entry which is preliminary data.</text>
</comment>
<reference evidence="2 3" key="1">
    <citation type="journal article" date="2024" name="G3 (Bethesda)">
        <title>Genome assembly of Hibiscus sabdariffa L. provides insights into metabolisms of medicinal natural products.</title>
        <authorList>
            <person name="Kim T."/>
        </authorList>
    </citation>
    <scope>NUCLEOTIDE SEQUENCE [LARGE SCALE GENOMIC DNA]</scope>
    <source>
        <strain evidence="2">TK-2024</strain>
        <tissue evidence="2">Old leaves</tissue>
    </source>
</reference>
<protein>
    <submittedName>
        <fullName evidence="2">Uncharacterized protein</fullName>
    </submittedName>
</protein>
<dbReference type="Proteomes" id="UP001396334">
    <property type="component" value="Unassembled WGS sequence"/>
</dbReference>
<gene>
    <name evidence="2" type="ORF">V6N11_056238</name>
</gene>
<feature type="compositionally biased region" description="Basic and acidic residues" evidence="1">
    <location>
        <begin position="70"/>
        <end position="98"/>
    </location>
</feature>